<evidence type="ECO:0000313" key="2">
    <source>
        <dbReference type="Proteomes" id="UP000553888"/>
    </source>
</evidence>
<reference evidence="1 2" key="1">
    <citation type="submission" date="2020-07" db="EMBL/GenBank/DDBJ databases">
        <title>Sequencing the genomes of 1000 actinobacteria strains.</title>
        <authorList>
            <person name="Klenk H.-P."/>
        </authorList>
    </citation>
    <scope>NUCLEOTIDE SEQUENCE [LARGE SCALE GENOMIC DNA]</scope>
    <source>
        <strain evidence="1 2">DSM 23141</strain>
    </source>
</reference>
<protein>
    <submittedName>
        <fullName evidence="1">Uncharacterized protein</fullName>
    </submittedName>
</protein>
<sequence length="73" mass="8100">MSLKDELDNLFEFDPSGTIACKHCDWMLSVNTTHPGGFDQAVTELRDSLGAHLMTAHILPVRPDYDPTKEQAA</sequence>
<comment type="caution">
    <text evidence="1">The sequence shown here is derived from an EMBL/GenBank/DDBJ whole genome shotgun (WGS) entry which is preliminary data.</text>
</comment>
<gene>
    <name evidence="1" type="ORF">BJ979_002164</name>
</gene>
<organism evidence="1 2">
    <name type="scientific">Schumannella luteola</name>
    <dbReference type="NCBI Taxonomy" id="472059"/>
    <lineage>
        <taxon>Bacteria</taxon>
        <taxon>Bacillati</taxon>
        <taxon>Actinomycetota</taxon>
        <taxon>Actinomycetes</taxon>
        <taxon>Micrococcales</taxon>
        <taxon>Microbacteriaceae</taxon>
        <taxon>Schumannella</taxon>
    </lineage>
</organism>
<dbReference type="Proteomes" id="UP000553888">
    <property type="component" value="Unassembled WGS sequence"/>
</dbReference>
<evidence type="ECO:0000313" key="1">
    <source>
        <dbReference type="EMBL" id="NYG99538.1"/>
    </source>
</evidence>
<proteinExistence type="predicted"/>
<dbReference type="RefSeq" id="WP_179567779.1">
    <property type="nucleotide sequence ID" value="NZ_JACBZY010000001.1"/>
</dbReference>
<dbReference type="AlphaFoldDB" id="A0A852YK41"/>
<keyword evidence="2" id="KW-1185">Reference proteome</keyword>
<dbReference type="EMBL" id="JACBZY010000001">
    <property type="protein sequence ID" value="NYG99538.1"/>
    <property type="molecule type" value="Genomic_DNA"/>
</dbReference>
<name>A0A852YK41_9MICO</name>
<accession>A0A852YK41</accession>